<evidence type="ECO:0000313" key="4">
    <source>
        <dbReference type="EMBL" id="ACK68670.1"/>
    </source>
</evidence>
<dbReference type="CDD" id="cd06223">
    <property type="entry name" value="PRTases_typeI"/>
    <property type="match status" value="1"/>
</dbReference>
<keyword evidence="1 4" id="KW-0328">Glycosyltransferase</keyword>
<accession>B7KAJ8</accession>
<evidence type="ECO:0000256" key="1">
    <source>
        <dbReference type="ARBA" id="ARBA00022676"/>
    </source>
</evidence>
<keyword evidence="5" id="KW-1185">Reference proteome</keyword>
<gene>
    <name evidence="4" type="ordered locus">PCC7424_0201</name>
</gene>
<dbReference type="Gene3D" id="3.40.50.2020">
    <property type="match status" value="1"/>
</dbReference>
<dbReference type="KEGG" id="cyc:PCC7424_0201"/>
<dbReference type="HOGENOM" id="CLU_080904_2_0_3"/>
<protein>
    <submittedName>
        <fullName evidence="4">Phosphoribosyltransferase</fullName>
    </submittedName>
</protein>
<organism evidence="4 5">
    <name type="scientific">Gloeothece citriformis (strain PCC 7424)</name>
    <name type="common">Cyanothece sp. (strain PCC 7424)</name>
    <dbReference type="NCBI Taxonomy" id="65393"/>
    <lineage>
        <taxon>Bacteria</taxon>
        <taxon>Bacillati</taxon>
        <taxon>Cyanobacteriota</taxon>
        <taxon>Cyanophyceae</taxon>
        <taxon>Oscillatoriophycideae</taxon>
        <taxon>Chroococcales</taxon>
        <taxon>Aphanothecaceae</taxon>
        <taxon>Gloeothece</taxon>
        <taxon>Gloeothece citriformis</taxon>
    </lineage>
</organism>
<dbReference type="STRING" id="65393.PCC7424_0201"/>
<dbReference type="Proteomes" id="UP000002384">
    <property type="component" value="Chromosome"/>
</dbReference>
<evidence type="ECO:0000313" key="5">
    <source>
        <dbReference type="Proteomes" id="UP000002384"/>
    </source>
</evidence>
<dbReference type="RefSeq" id="WP_012597620.1">
    <property type="nucleotide sequence ID" value="NC_011729.1"/>
</dbReference>
<sequence length="169" mass="19207">MPDLYVTWSEYHKNIETLAITIYQSGWEFNQIVCLAKGGLRVGDILCRLFRQPLAVLCASSYGGKDNQIRGKLIFSEHLSMTTPTLGDRVLLVDDLADSGVTLGEGINWLKNRYPIQEIRTGVIWHKACSIIKPDYSAQYLPDSPWIHQPFEIYEQITAAQLADRYQNS</sequence>
<dbReference type="eggNOG" id="COG2236">
    <property type="taxonomic scope" value="Bacteria"/>
</dbReference>
<dbReference type="AlphaFoldDB" id="B7KAJ8"/>
<proteinExistence type="predicted"/>
<dbReference type="Pfam" id="PF00156">
    <property type="entry name" value="Pribosyltran"/>
    <property type="match status" value="1"/>
</dbReference>
<name>B7KAJ8_GLOC7</name>
<dbReference type="OrthoDB" id="307631at2"/>
<reference evidence="5" key="1">
    <citation type="journal article" date="2011" name="MBio">
        <title>Novel metabolic attributes of the genus Cyanothece, comprising a group of unicellular nitrogen-fixing Cyanobacteria.</title>
        <authorList>
            <person name="Bandyopadhyay A."/>
            <person name="Elvitigala T."/>
            <person name="Welsh E."/>
            <person name="Stockel J."/>
            <person name="Liberton M."/>
            <person name="Min H."/>
            <person name="Sherman L.A."/>
            <person name="Pakrasi H.B."/>
        </authorList>
    </citation>
    <scope>NUCLEOTIDE SEQUENCE [LARGE SCALE GENOMIC DNA]</scope>
    <source>
        <strain evidence="5">PCC 7424</strain>
    </source>
</reference>
<dbReference type="GO" id="GO:0016757">
    <property type="term" value="F:glycosyltransferase activity"/>
    <property type="evidence" value="ECO:0007669"/>
    <property type="project" value="UniProtKB-KW"/>
</dbReference>
<dbReference type="PANTHER" id="PTHR43363">
    <property type="entry name" value="HYPOXANTHINE PHOSPHORIBOSYLTRANSFERASE"/>
    <property type="match status" value="1"/>
</dbReference>
<evidence type="ECO:0000259" key="3">
    <source>
        <dbReference type="Pfam" id="PF00156"/>
    </source>
</evidence>
<dbReference type="InterPro" id="IPR029057">
    <property type="entry name" value="PRTase-like"/>
</dbReference>
<feature type="domain" description="Phosphoribosyltransferase" evidence="3">
    <location>
        <begin position="8"/>
        <end position="155"/>
    </location>
</feature>
<keyword evidence="2 4" id="KW-0808">Transferase</keyword>
<evidence type="ECO:0000256" key="2">
    <source>
        <dbReference type="ARBA" id="ARBA00022679"/>
    </source>
</evidence>
<dbReference type="PANTHER" id="PTHR43363:SF1">
    <property type="entry name" value="HYPOXANTHINE-GUANINE PHOSPHORIBOSYLTRANSFERASE"/>
    <property type="match status" value="1"/>
</dbReference>
<dbReference type="EMBL" id="CP001291">
    <property type="protein sequence ID" value="ACK68670.1"/>
    <property type="molecule type" value="Genomic_DNA"/>
</dbReference>
<dbReference type="InterPro" id="IPR000836">
    <property type="entry name" value="PRTase_dom"/>
</dbReference>
<dbReference type="SUPFAM" id="SSF53271">
    <property type="entry name" value="PRTase-like"/>
    <property type="match status" value="1"/>
</dbReference>